<reference evidence="2 3" key="1">
    <citation type="submission" date="2024-02" db="EMBL/GenBank/DDBJ databases">
        <authorList>
            <person name="Daric V."/>
            <person name="Darras S."/>
        </authorList>
    </citation>
    <scope>NUCLEOTIDE SEQUENCE [LARGE SCALE GENOMIC DNA]</scope>
</reference>
<sequence length="104" mass="11938">MEPHGEMKQMIQDLRQEVDTLRESLLEISRRRQDVLTTIIPFAPRNHARVLHAEKEFTSVDIVFNATARETPTGRAQVSAPESITTARTRIGHLQDTYHLCRTT</sequence>
<accession>A0ABP0GCL0</accession>
<dbReference type="Proteomes" id="UP001642483">
    <property type="component" value="Unassembled WGS sequence"/>
</dbReference>
<keyword evidence="1" id="KW-0175">Coiled coil</keyword>
<gene>
    <name evidence="2" type="ORF">CVLEPA_LOCUS20550</name>
</gene>
<organism evidence="2 3">
    <name type="scientific">Clavelina lepadiformis</name>
    <name type="common">Light-bulb sea squirt</name>
    <name type="synonym">Ascidia lepadiformis</name>
    <dbReference type="NCBI Taxonomy" id="159417"/>
    <lineage>
        <taxon>Eukaryota</taxon>
        <taxon>Metazoa</taxon>
        <taxon>Chordata</taxon>
        <taxon>Tunicata</taxon>
        <taxon>Ascidiacea</taxon>
        <taxon>Aplousobranchia</taxon>
        <taxon>Clavelinidae</taxon>
        <taxon>Clavelina</taxon>
    </lineage>
</organism>
<evidence type="ECO:0000313" key="3">
    <source>
        <dbReference type="Proteomes" id="UP001642483"/>
    </source>
</evidence>
<keyword evidence="3" id="KW-1185">Reference proteome</keyword>
<proteinExistence type="predicted"/>
<protein>
    <submittedName>
        <fullName evidence="2">Uncharacterized protein</fullName>
    </submittedName>
</protein>
<name>A0ABP0GCL0_CLALP</name>
<evidence type="ECO:0000256" key="1">
    <source>
        <dbReference type="SAM" id="Coils"/>
    </source>
</evidence>
<comment type="caution">
    <text evidence="2">The sequence shown here is derived from an EMBL/GenBank/DDBJ whole genome shotgun (WGS) entry which is preliminary data.</text>
</comment>
<dbReference type="EMBL" id="CAWYQH010000108">
    <property type="protein sequence ID" value="CAK8688549.1"/>
    <property type="molecule type" value="Genomic_DNA"/>
</dbReference>
<evidence type="ECO:0000313" key="2">
    <source>
        <dbReference type="EMBL" id="CAK8688549.1"/>
    </source>
</evidence>
<feature type="coiled-coil region" evidence="1">
    <location>
        <begin position="4"/>
        <end position="31"/>
    </location>
</feature>